<dbReference type="GO" id="GO:0016747">
    <property type="term" value="F:acyltransferase activity, transferring groups other than amino-acyl groups"/>
    <property type="evidence" value="ECO:0007669"/>
    <property type="project" value="InterPro"/>
</dbReference>
<dbReference type="STRING" id="717606.PaecuDRAFT_1546"/>
<dbReference type="eggNOG" id="COG1835">
    <property type="taxonomic scope" value="Bacteria"/>
</dbReference>
<gene>
    <name evidence="5" type="ORF">PaecuDRAFT_1546</name>
</gene>
<protein>
    <submittedName>
        <fullName evidence="5">Acyltransferase 3</fullName>
    </submittedName>
</protein>
<dbReference type="AlphaFoldDB" id="E0I7C2"/>
<feature type="transmembrane region" description="Helical" evidence="3">
    <location>
        <begin position="12"/>
        <end position="35"/>
    </location>
</feature>
<organism evidence="5 6">
    <name type="scientific">Paenibacillus curdlanolyticus YK9</name>
    <dbReference type="NCBI Taxonomy" id="717606"/>
    <lineage>
        <taxon>Bacteria</taxon>
        <taxon>Bacillati</taxon>
        <taxon>Bacillota</taxon>
        <taxon>Bacilli</taxon>
        <taxon>Bacillales</taxon>
        <taxon>Paenibacillaceae</taxon>
        <taxon>Paenibacillus</taxon>
    </lineage>
</organism>
<evidence type="ECO:0000313" key="5">
    <source>
        <dbReference type="EMBL" id="EFM11938.1"/>
    </source>
</evidence>
<proteinExistence type="inferred from homology"/>
<comment type="subcellular location">
    <subcellularLocation>
        <location evidence="1">Membrane</location>
    </subcellularLocation>
</comment>
<dbReference type="RefSeq" id="WP_006037557.1">
    <property type="nucleotide sequence ID" value="NZ_AEDD01000003.1"/>
</dbReference>
<feature type="transmembrane region" description="Helical" evidence="3">
    <location>
        <begin position="263"/>
        <end position="282"/>
    </location>
</feature>
<feature type="domain" description="Acyltransferase 3" evidence="4">
    <location>
        <begin position="4"/>
        <end position="313"/>
    </location>
</feature>
<comment type="similarity">
    <text evidence="2">Belongs to the acyltransferase 3 family.</text>
</comment>
<dbReference type="Pfam" id="PF01757">
    <property type="entry name" value="Acyl_transf_3"/>
    <property type="match status" value="1"/>
</dbReference>
<sequence>MNKNHSIHGLRGMCALMVFVGHVISMSITGGYLTINEYPTRTLAEIGVDIFFIISGYLIVQSLVKHGNVKKFVINRFIRIYPVFIPLLMVMFIAGPLIGFEWLGELNPTQYVFAFLASLFMLPGVFPLEEVVRNSRTLSFEFAFYLVSAIFFVSRKNAGRKAMHYFLLLLGLAICIAVCYRYPRALFFLSGTIVYFISDKLKSMNLDIKIAKYYSIIALVGIYFCAYYHQVYLGVVLGVCFFAMMAREYGLLTDFLNTRVMQFYGTISYSFYLLHPFGLFPFQKVMGKLPLPDYASVAVTYVGGLLLATILGYFSYTIIEVKLTNRLFKKKRKAPVLDQASAAV</sequence>
<evidence type="ECO:0000256" key="3">
    <source>
        <dbReference type="SAM" id="Phobius"/>
    </source>
</evidence>
<evidence type="ECO:0000256" key="2">
    <source>
        <dbReference type="ARBA" id="ARBA00007400"/>
    </source>
</evidence>
<keyword evidence="6" id="KW-1185">Reference proteome</keyword>
<evidence type="ECO:0000259" key="4">
    <source>
        <dbReference type="Pfam" id="PF01757"/>
    </source>
</evidence>
<evidence type="ECO:0000256" key="1">
    <source>
        <dbReference type="ARBA" id="ARBA00004370"/>
    </source>
</evidence>
<feature type="transmembrane region" description="Helical" evidence="3">
    <location>
        <begin position="80"/>
        <end position="103"/>
    </location>
</feature>
<dbReference type="EMBL" id="AEDD01000003">
    <property type="protein sequence ID" value="EFM11938.1"/>
    <property type="molecule type" value="Genomic_DNA"/>
</dbReference>
<keyword evidence="3" id="KW-0812">Transmembrane</keyword>
<dbReference type="Proteomes" id="UP000005387">
    <property type="component" value="Unassembled WGS sequence"/>
</dbReference>
<dbReference type="OrthoDB" id="290051at2"/>
<reference evidence="5 6" key="1">
    <citation type="submission" date="2010-07" db="EMBL/GenBank/DDBJ databases">
        <title>The draft genome of Paenibacillus curdlanolyticus YK9.</title>
        <authorList>
            <consortium name="US DOE Joint Genome Institute (JGI-PGF)"/>
            <person name="Lucas S."/>
            <person name="Copeland A."/>
            <person name="Lapidus A."/>
            <person name="Cheng J.-F."/>
            <person name="Bruce D."/>
            <person name="Goodwin L."/>
            <person name="Pitluck S."/>
            <person name="Land M.L."/>
            <person name="Hauser L."/>
            <person name="Chang Y.-J."/>
            <person name="Jeffries C."/>
            <person name="Anderson I.J."/>
            <person name="Johnson E."/>
            <person name="Loganathan U."/>
            <person name="Mulhopadhyay B."/>
            <person name="Kyrpides N."/>
            <person name="Woyke T.J."/>
        </authorList>
    </citation>
    <scope>NUCLEOTIDE SEQUENCE [LARGE SCALE GENOMIC DNA]</scope>
    <source>
        <strain evidence="5 6">YK9</strain>
    </source>
</reference>
<evidence type="ECO:0000313" key="6">
    <source>
        <dbReference type="Proteomes" id="UP000005387"/>
    </source>
</evidence>
<name>E0I7C2_9BACL</name>
<dbReference type="PANTHER" id="PTHR23028:SF53">
    <property type="entry name" value="ACYL_TRANSF_3 DOMAIN-CONTAINING PROTEIN"/>
    <property type="match status" value="1"/>
</dbReference>
<keyword evidence="3" id="KW-1133">Transmembrane helix</keyword>
<feature type="transmembrane region" description="Helical" evidence="3">
    <location>
        <begin position="162"/>
        <end position="180"/>
    </location>
</feature>
<feature type="transmembrane region" description="Helical" evidence="3">
    <location>
        <begin position="294"/>
        <end position="319"/>
    </location>
</feature>
<accession>E0I7C2</accession>
<dbReference type="InterPro" id="IPR002656">
    <property type="entry name" value="Acyl_transf_3_dom"/>
</dbReference>
<dbReference type="GO" id="GO:0009103">
    <property type="term" value="P:lipopolysaccharide biosynthetic process"/>
    <property type="evidence" value="ECO:0007669"/>
    <property type="project" value="TreeGrafter"/>
</dbReference>
<keyword evidence="3" id="KW-0472">Membrane</keyword>
<keyword evidence="5" id="KW-0012">Acyltransferase</keyword>
<keyword evidence="5" id="KW-0808">Transferase</keyword>
<feature type="transmembrane region" description="Helical" evidence="3">
    <location>
        <begin position="41"/>
        <end position="60"/>
    </location>
</feature>
<dbReference type="InterPro" id="IPR050879">
    <property type="entry name" value="Acyltransferase_3"/>
</dbReference>
<dbReference type="GO" id="GO:0016020">
    <property type="term" value="C:membrane"/>
    <property type="evidence" value="ECO:0007669"/>
    <property type="project" value="TreeGrafter"/>
</dbReference>
<feature type="transmembrane region" description="Helical" evidence="3">
    <location>
        <begin position="210"/>
        <end position="229"/>
    </location>
</feature>
<feature type="transmembrane region" description="Helical" evidence="3">
    <location>
        <begin position="109"/>
        <end position="126"/>
    </location>
</feature>
<dbReference type="PANTHER" id="PTHR23028">
    <property type="entry name" value="ACETYLTRANSFERASE"/>
    <property type="match status" value="1"/>
</dbReference>